<dbReference type="GO" id="GO:0000049">
    <property type="term" value="F:tRNA binding"/>
    <property type="evidence" value="ECO:0007669"/>
    <property type="project" value="TreeGrafter"/>
</dbReference>
<dbReference type="InterPro" id="IPR044136">
    <property type="entry name" value="Lys-tRNA-ligase_II_N"/>
</dbReference>
<keyword evidence="4" id="KW-0030">Aminoacyl-tRNA synthetase</keyword>
<dbReference type="PROSITE" id="PS50862">
    <property type="entry name" value="AA_TRNA_LIGASE_II"/>
    <property type="match status" value="1"/>
</dbReference>
<organism evidence="7 8">
    <name type="scientific">Babesia ovis</name>
    <dbReference type="NCBI Taxonomy" id="5869"/>
    <lineage>
        <taxon>Eukaryota</taxon>
        <taxon>Sar</taxon>
        <taxon>Alveolata</taxon>
        <taxon>Apicomplexa</taxon>
        <taxon>Aconoidasida</taxon>
        <taxon>Piroplasmida</taxon>
        <taxon>Babesiidae</taxon>
        <taxon>Babesia</taxon>
    </lineage>
</organism>
<dbReference type="InterPro" id="IPR012340">
    <property type="entry name" value="NA-bd_OB-fold"/>
</dbReference>
<dbReference type="Gene3D" id="2.40.50.140">
    <property type="entry name" value="Nucleic acid-binding proteins"/>
    <property type="match status" value="1"/>
</dbReference>
<dbReference type="Proteomes" id="UP001057455">
    <property type="component" value="Unassembled WGS sequence"/>
</dbReference>
<dbReference type="OrthoDB" id="21243at2759"/>
<keyword evidence="1" id="KW-0436">Ligase</keyword>
<dbReference type="Gene3D" id="3.30.930.10">
    <property type="entry name" value="Bira Bifunctional Protein, Domain 2"/>
    <property type="match status" value="1"/>
</dbReference>
<dbReference type="SUPFAM" id="SSF55681">
    <property type="entry name" value="Class II aaRS and biotin synthetases"/>
    <property type="match status" value="1"/>
</dbReference>
<dbReference type="GO" id="GO:0005829">
    <property type="term" value="C:cytosol"/>
    <property type="evidence" value="ECO:0007669"/>
    <property type="project" value="TreeGrafter"/>
</dbReference>
<keyword evidence="3" id="KW-0067">ATP-binding</keyword>
<evidence type="ECO:0000256" key="5">
    <source>
        <dbReference type="ARBA" id="ARBA00030563"/>
    </source>
</evidence>
<evidence type="ECO:0000256" key="1">
    <source>
        <dbReference type="ARBA" id="ARBA00022598"/>
    </source>
</evidence>
<dbReference type="InterPro" id="IPR004364">
    <property type="entry name" value="Aa-tRNA-synt_II"/>
</dbReference>
<dbReference type="EMBL" id="BLIY01000016">
    <property type="protein sequence ID" value="GFE54444.1"/>
    <property type="molecule type" value="Genomic_DNA"/>
</dbReference>
<name>A0A9W5TEB4_BABOV</name>
<proteinExistence type="predicted"/>
<dbReference type="GO" id="GO:0006430">
    <property type="term" value="P:lysyl-tRNA aminoacylation"/>
    <property type="evidence" value="ECO:0007669"/>
    <property type="project" value="InterPro"/>
</dbReference>
<dbReference type="AlphaFoldDB" id="A0A9W5TEB4"/>
<protein>
    <recommendedName>
        <fullName evidence="5">Lysyl-tRNA synthetase</fullName>
    </recommendedName>
</protein>
<dbReference type="GO" id="GO:0005524">
    <property type="term" value="F:ATP binding"/>
    <property type="evidence" value="ECO:0007669"/>
    <property type="project" value="UniProtKB-KW"/>
</dbReference>
<dbReference type="InterPro" id="IPR018149">
    <property type="entry name" value="Lys-tRNA-synth_II_C"/>
</dbReference>
<dbReference type="PANTHER" id="PTHR42918:SF15">
    <property type="entry name" value="LYSINE--TRNA LIGASE, CHLOROPLASTIC_MITOCHONDRIAL"/>
    <property type="match status" value="1"/>
</dbReference>
<evidence type="ECO:0000259" key="6">
    <source>
        <dbReference type="PROSITE" id="PS50862"/>
    </source>
</evidence>
<dbReference type="PANTHER" id="PTHR42918">
    <property type="entry name" value="LYSYL-TRNA SYNTHETASE"/>
    <property type="match status" value="1"/>
</dbReference>
<dbReference type="SUPFAM" id="SSF50249">
    <property type="entry name" value="Nucleic acid-binding proteins"/>
    <property type="match status" value="1"/>
</dbReference>
<evidence type="ECO:0000313" key="8">
    <source>
        <dbReference type="Proteomes" id="UP001057455"/>
    </source>
</evidence>
<evidence type="ECO:0000256" key="2">
    <source>
        <dbReference type="ARBA" id="ARBA00022741"/>
    </source>
</evidence>
<dbReference type="Pfam" id="PF00152">
    <property type="entry name" value="tRNA-synt_2"/>
    <property type="match status" value="1"/>
</dbReference>
<keyword evidence="2" id="KW-0547">Nucleotide-binding</keyword>
<evidence type="ECO:0000256" key="3">
    <source>
        <dbReference type="ARBA" id="ARBA00022840"/>
    </source>
</evidence>
<dbReference type="PRINTS" id="PR00982">
    <property type="entry name" value="TRNASYNTHLYS"/>
</dbReference>
<evidence type="ECO:0000256" key="4">
    <source>
        <dbReference type="ARBA" id="ARBA00023146"/>
    </source>
</evidence>
<reference evidence="7" key="1">
    <citation type="submission" date="2019-12" db="EMBL/GenBank/DDBJ databases">
        <title>Genome sequence of Babesia ovis.</title>
        <authorList>
            <person name="Yamagishi J."/>
            <person name="Sevinc F."/>
            <person name="Xuan X."/>
        </authorList>
    </citation>
    <scope>NUCLEOTIDE SEQUENCE</scope>
    <source>
        <strain evidence="7">Selcuk</strain>
    </source>
</reference>
<accession>A0A9W5TEB4</accession>
<dbReference type="GO" id="GO:0004824">
    <property type="term" value="F:lysine-tRNA ligase activity"/>
    <property type="evidence" value="ECO:0007669"/>
    <property type="project" value="InterPro"/>
</dbReference>
<dbReference type="InterPro" id="IPR006195">
    <property type="entry name" value="aa-tRNA-synth_II"/>
</dbReference>
<dbReference type="InterPro" id="IPR004365">
    <property type="entry name" value="NA-bd_OB_tRNA"/>
</dbReference>
<feature type="domain" description="Aminoacyl-transfer RNA synthetases class-II family profile" evidence="6">
    <location>
        <begin position="235"/>
        <end position="528"/>
    </location>
</feature>
<sequence length="534" mass="58870">MTATEGLDIAYTSSKTGLDPAYAHPSSDPTTGNNVLYDADTLAEVLTNGTNETVFEQIRARVSKLKNLEVGLGTVGYPEVSAAVVADMTTVSQITSNHHGLKNEEELDNVDYGIYGRVKAIRFDGMFMVIQDASGDEIQVMFRRQMAIEVAGRPYDGKHIDQLVDIGDIILVRGHVKRTATGELTLVVRAMSVLAKCLLPMPDGFHGLRDIDTRQRLRHLDIMTNKDSRILLLQRSRIVWELRKLLHNKGFVEVETPTLQHVYSGANATPFKTRSEALDEQLYLRIAPEFYLKRLIAGGFSEKVFEIGKCFRNEGTSTKHSPEFTMIEIYQQLADAGDMIALLEEIVAALAKDLGTEVPKFKTRTMASLIEERTGIKVESCDVDKLLEILHQRGVDPKSLESTTWGNLVAALFKCAVEDHIDEPTHVTDLPADISPLAASEGKRGKVFESYIQGLEIAHGCTEECNPLELLRKLDSCGLQGLGHTRDNEFLNAVAYGMPPTAGLGIGIDRLVMALTGAKTIKSTQTFPLLKNAD</sequence>
<evidence type="ECO:0000313" key="7">
    <source>
        <dbReference type="EMBL" id="GFE54444.1"/>
    </source>
</evidence>
<dbReference type="Pfam" id="PF01336">
    <property type="entry name" value="tRNA_anti-codon"/>
    <property type="match status" value="1"/>
</dbReference>
<gene>
    <name evidence="7" type="ORF">BaOVIS_018480</name>
</gene>
<keyword evidence="8" id="KW-1185">Reference proteome</keyword>
<dbReference type="CDD" id="cd04322">
    <property type="entry name" value="LysRS_N"/>
    <property type="match status" value="1"/>
</dbReference>
<dbReference type="InterPro" id="IPR045864">
    <property type="entry name" value="aa-tRNA-synth_II/BPL/LPL"/>
</dbReference>
<comment type="caution">
    <text evidence="7">The sequence shown here is derived from an EMBL/GenBank/DDBJ whole genome shotgun (WGS) entry which is preliminary data.</text>
</comment>